<protein>
    <recommendedName>
        <fullName evidence="6">Tetratricopeptide repeat protein</fullName>
    </recommendedName>
</protein>
<evidence type="ECO:0000256" key="1">
    <source>
        <dbReference type="ARBA" id="ARBA00022737"/>
    </source>
</evidence>
<dbReference type="AlphaFoldDB" id="A0A8S1UH36"/>
<evidence type="ECO:0008006" key="6">
    <source>
        <dbReference type="Google" id="ProtNLM"/>
    </source>
</evidence>
<keyword evidence="3" id="KW-0472">Membrane</keyword>
<sequence>MSLCSFQVCLSPSGRRTGLGKEFSEHANYEIIRQFLKMQKILIIISTKVCLMCLISQLSLYFHQIQLNTFDKIQRFEEALQNYDSAIQKYPENSNYFYNKGRINMIYFSANTLERLNRFEEVLQNYDLAIQKYPENSDFYQNKGNNENFEFPSQYIRQNEQT</sequence>
<organism evidence="4 5">
    <name type="scientific">Paramecium octaurelia</name>
    <dbReference type="NCBI Taxonomy" id="43137"/>
    <lineage>
        <taxon>Eukaryota</taxon>
        <taxon>Sar</taxon>
        <taxon>Alveolata</taxon>
        <taxon>Ciliophora</taxon>
        <taxon>Intramacronucleata</taxon>
        <taxon>Oligohymenophorea</taxon>
        <taxon>Peniculida</taxon>
        <taxon>Parameciidae</taxon>
        <taxon>Paramecium</taxon>
    </lineage>
</organism>
<evidence type="ECO:0000256" key="3">
    <source>
        <dbReference type="SAM" id="Phobius"/>
    </source>
</evidence>
<keyword evidence="1" id="KW-0677">Repeat</keyword>
<evidence type="ECO:0000313" key="4">
    <source>
        <dbReference type="EMBL" id="CAD8163052.1"/>
    </source>
</evidence>
<dbReference type="Proteomes" id="UP000683925">
    <property type="component" value="Unassembled WGS sequence"/>
</dbReference>
<name>A0A8S1UH36_PAROT</name>
<keyword evidence="3" id="KW-1133">Transmembrane helix</keyword>
<reference evidence="4" key="1">
    <citation type="submission" date="2021-01" db="EMBL/GenBank/DDBJ databases">
        <authorList>
            <consortium name="Genoscope - CEA"/>
            <person name="William W."/>
        </authorList>
    </citation>
    <scope>NUCLEOTIDE SEQUENCE</scope>
</reference>
<feature type="transmembrane region" description="Helical" evidence="3">
    <location>
        <begin position="41"/>
        <end position="62"/>
    </location>
</feature>
<gene>
    <name evidence="4" type="ORF">POCTA_138.1.T0420287</name>
</gene>
<accession>A0A8S1UH36</accession>
<keyword evidence="2" id="KW-0802">TPR repeat</keyword>
<dbReference type="EMBL" id="CAJJDP010000042">
    <property type="protein sequence ID" value="CAD8163052.1"/>
    <property type="molecule type" value="Genomic_DNA"/>
</dbReference>
<evidence type="ECO:0000313" key="5">
    <source>
        <dbReference type="Proteomes" id="UP000683925"/>
    </source>
</evidence>
<dbReference type="InterPro" id="IPR051685">
    <property type="entry name" value="Ycf3/AcsC/BcsC/TPR_MFPF"/>
</dbReference>
<dbReference type="PANTHER" id="PTHR44943:SF4">
    <property type="entry name" value="TPR REPEAT-CONTAINING PROTEIN MJ0798"/>
    <property type="match status" value="1"/>
</dbReference>
<proteinExistence type="predicted"/>
<keyword evidence="5" id="KW-1185">Reference proteome</keyword>
<evidence type="ECO:0000256" key="2">
    <source>
        <dbReference type="ARBA" id="ARBA00022803"/>
    </source>
</evidence>
<comment type="caution">
    <text evidence="4">The sequence shown here is derived from an EMBL/GenBank/DDBJ whole genome shotgun (WGS) entry which is preliminary data.</text>
</comment>
<dbReference type="PANTHER" id="PTHR44943">
    <property type="entry name" value="CELLULOSE SYNTHASE OPERON PROTEIN C"/>
    <property type="match status" value="1"/>
</dbReference>
<keyword evidence="3" id="KW-0812">Transmembrane</keyword>